<feature type="transmembrane region" description="Helical" evidence="2">
    <location>
        <begin position="7"/>
        <end position="28"/>
    </location>
</feature>
<dbReference type="EMBL" id="MHLZ01000033">
    <property type="protein sequence ID" value="OGZ19409.1"/>
    <property type="molecule type" value="Genomic_DNA"/>
</dbReference>
<keyword evidence="2" id="KW-1133">Transmembrane helix</keyword>
<keyword evidence="2" id="KW-0812">Transmembrane</keyword>
<proteinExistence type="predicted"/>
<organism evidence="3 4">
    <name type="scientific">Candidatus Nealsonbacteria bacterium RIFCSPHIGHO2_01_FULL_38_55</name>
    <dbReference type="NCBI Taxonomy" id="1801664"/>
    <lineage>
        <taxon>Bacteria</taxon>
        <taxon>Candidatus Nealsoniibacteriota</taxon>
    </lineage>
</organism>
<sequence length="638" mass="70106">MKARYFISFTIVNFTIISSVIFISNVLAQAGAGANIQYPVAELGNCSDESACRMYCDNPENANICLDFAERNNLMSKQEIKIAKNFVATGSKGPGNCNGKKECETFCNDIAHIDECIAFAENNNLIPSQELEEAKKVQATIKRGVKPPPCGNKKQCDIYCNESEHMEECISFGAEAGFIQGKELEDAQKMLSALRRGIKPLPCRGRNECDEYCSNPDNMEKCMTFAMEAGFMSDKEKEDSQKILQAIRKGVKPPACKGKEECDVYCNEESHFEECMNFAEAAGFMTAEDAAMARKTGGKGPGDCKGKEECEAFCNNPDNQETCFNFGKEYGLIPEEDLRQMEEGKQRFQESLSQAPPVVLDCLNEQFGTEMMEKFKGGGAMPPREIGDKMRECFKREMGSTRPNGQGGPGEGGIISPEDQTGPGGCVNPEECKAYCKSNPEECQRFQPGPGEINPGGQIMPQQAGPGWCKGPEECAVYCESNPDDCKNFIPAENGQFAPGTGPSNFEEQEIQNMPIKPEGYEVQPGMQNRLIPQRECQGEYCPQQFSPAQPGESSLPGEYIPYLPDGQIQPEFIQQPSVQQPPVNLQPPVNQQQLPANNITPPSPSEIPLPTFENPTPPTAVNRLKLLLGALLKLFGD</sequence>
<evidence type="ECO:0000313" key="4">
    <source>
        <dbReference type="Proteomes" id="UP000177360"/>
    </source>
</evidence>
<evidence type="ECO:0000313" key="3">
    <source>
        <dbReference type="EMBL" id="OGZ19409.1"/>
    </source>
</evidence>
<evidence type="ECO:0000256" key="1">
    <source>
        <dbReference type="SAM" id="MobiDB-lite"/>
    </source>
</evidence>
<dbReference type="AlphaFoldDB" id="A0A1G2E155"/>
<feature type="region of interest" description="Disordered" evidence="1">
    <location>
        <begin position="399"/>
        <end position="423"/>
    </location>
</feature>
<reference evidence="3 4" key="1">
    <citation type="journal article" date="2016" name="Nat. Commun.">
        <title>Thousands of microbial genomes shed light on interconnected biogeochemical processes in an aquifer system.</title>
        <authorList>
            <person name="Anantharaman K."/>
            <person name="Brown C.T."/>
            <person name="Hug L.A."/>
            <person name="Sharon I."/>
            <person name="Castelle C.J."/>
            <person name="Probst A.J."/>
            <person name="Thomas B.C."/>
            <person name="Singh A."/>
            <person name="Wilkins M.J."/>
            <person name="Karaoz U."/>
            <person name="Brodie E.L."/>
            <person name="Williams K.H."/>
            <person name="Hubbard S.S."/>
            <person name="Banfield J.F."/>
        </authorList>
    </citation>
    <scope>NUCLEOTIDE SEQUENCE [LARGE SCALE GENOMIC DNA]</scope>
</reference>
<keyword evidence="2" id="KW-0472">Membrane</keyword>
<dbReference type="Proteomes" id="UP000177360">
    <property type="component" value="Unassembled WGS sequence"/>
</dbReference>
<gene>
    <name evidence="3" type="ORF">A2626_02295</name>
</gene>
<comment type="caution">
    <text evidence="3">The sequence shown here is derived from an EMBL/GenBank/DDBJ whole genome shotgun (WGS) entry which is preliminary data.</text>
</comment>
<protein>
    <submittedName>
        <fullName evidence="3">Uncharacterized protein</fullName>
    </submittedName>
</protein>
<accession>A0A1G2E155</accession>
<evidence type="ECO:0000256" key="2">
    <source>
        <dbReference type="SAM" id="Phobius"/>
    </source>
</evidence>
<name>A0A1G2E155_9BACT</name>